<dbReference type="SUPFAM" id="SSF53167">
    <property type="entry name" value="Purine and uridine phosphorylases"/>
    <property type="match status" value="1"/>
</dbReference>
<sequence>MMNPDVTPPLLDRIDLDAPGVIEPAAIVPRIDDMPDAAVMCWFPEVVDRIGATAQAITTLRSELGRTPVWEATAPDGYRVAVLQPGIGAPLAAMFLEELVAMGVRAVVGVGGAGALLPELTLGHAVVLGSALRDEGTSLHYLPPGRVLDADPVGVDVLSSTLEAEGVPYVVGRCWTTDAVFRETQERVALRRGEGCAVVDMEASAAIAVARYRGVHYAQLLLAADSLAGPEWQHRGWTTAREARQGLFTLALTAAEALARR</sequence>
<dbReference type="GO" id="GO:0004850">
    <property type="term" value="F:uridine phosphorylase activity"/>
    <property type="evidence" value="ECO:0007669"/>
    <property type="project" value="UniProtKB-EC"/>
</dbReference>
<dbReference type="EMBL" id="SMFZ01000001">
    <property type="protein sequence ID" value="TCK27194.1"/>
    <property type="molecule type" value="Genomic_DNA"/>
</dbReference>
<evidence type="ECO:0000256" key="1">
    <source>
        <dbReference type="ARBA" id="ARBA00011888"/>
    </source>
</evidence>
<dbReference type="Proteomes" id="UP000295560">
    <property type="component" value="Unassembled WGS sequence"/>
</dbReference>
<dbReference type="Gene3D" id="3.40.50.1580">
    <property type="entry name" value="Nucleoside phosphorylase domain"/>
    <property type="match status" value="1"/>
</dbReference>
<comment type="catalytic activity">
    <reaction evidence="3">
        <text>uridine + phosphate = alpha-D-ribose 1-phosphate + uracil</text>
        <dbReference type="Rhea" id="RHEA:24388"/>
        <dbReference type="ChEBI" id="CHEBI:16704"/>
        <dbReference type="ChEBI" id="CHEBI:17568"/>
        <dbReference type="ChEBI" id="CHEBI:43474"/>
        <dbReference type="ChEBI" id="CHEBI:57720"/>
        <dbReference type="EC" id="2.4.2.3"/>
    </reaction>
</comment>
<protein>
    <recommendedName>
        <fullName evidence="2">Uridine phosphorylase</fullName>
        <ecNumber evidence="1">2.4.2.3</ecNumber>
    </recommendedName>
</protein>
<dbReference type="GO" id="GO:0004731">
    <property type="term" value="F:purine-nucleoside phosphorylase activity"/>
    <property type="evidence" value="ECO:0007669"/>
    <property type="project" value="TreeGrafter"/>
</dbReference>
<evidence type="ECO:0000256" key="3">
    <source>
        <dbReference type="ARBA" id="ARBA00048447"/>
    </source>
</evidence>
<reference evidence="5 6" key="1">
    <citation type="submission" date="2019-03" db="EMBL/GenBank/DDBJ databases">
        <title>Sequencing the genomes of 1000 actinobacteria strains.</title>
        <authorList>
            <person name="Klenk H.-P."/>
        </authorList>
    </citation>
    <scope>NUCLEOTIDE SEQUENCE [LARGE SCALE GENOMIC DNA]</scope>
    <source>
        <strain evidence="5 6">DSM 44969</strain>
    </source>
</reference>
<dbReference type="PANTHER" id="PTHR43691:SF11">
    <property type="entry name" value="FI09636P-RELATED"/>
    <property type="match status" value="1"/>
</dbReference>
<dbReference type="InterPro" id="IPR035994">
    <property type="entry name" value="Nucleoside_phosphorylase_sf"/>
</dbReference>
<dbReference type="Pfam" id="PF01048">
    <property type="entry name" value="PNP_UDP_1"/>
    <property type="match status" value="1"/>
</dbReference>
<proteinExistence type="predicted"/>
<evidence type="ECO:0000259" key="4">
    <source>
        <dbReference type="Pfam" id="PF01048"/>
    </source>
</evidence>
<dbReference type="CDD" id="cd09007">
    <property type="entry name" value="NP-I_spr0068"/>
    <property type="match status" value="1"/>
</dbReference>
<dbReference type="EC" id="2.4.2.3" evidence="1"/>
<evidence type="ECO:0000313" key="6">
    <source>
        <dbReference type="Proteomes" id="UP000295560"/>
    </source>
</evidence>
<dbReference type="AlphaFoldDB" id="A0A4R1HWS4"/>
<evidence type="ECO:0000256" key="2">
    <source>
        <dbReference type="ARBA" id="ARBA00021980"/>
    </source>
</evidence>
<keyword evidence="6" id="KW-1185">Reference proteome</keyword>
<dbReference type="GO" id="GO:0005829">
    <property type="term" value="C:cytosol"/>
    <property type="evidence" value="ECO:0007669"/>
    <property type="project" value="TreeGrafter"/>
</dbReference>
<evidence type="ECO:0000313" key="5">
    <source>
        <dbReference type="EMBL" id="TCK27194.1"/>
    </source>
</evidence>
<accession>A0A4R1HWS4</accession>
<comment type="caution">
    <text evidence="5">The sequence shown here is derived from an EMBL/GenBank/DDBJ whole genome shotgun (WGS) entry which is preliminary data.</text>
</comment>
<organism evidence="5 6">
    <name type="scientific">Pseudonocardia endophytica</name>
    <dbReference type="NCBI Taxonomy" id="401976"/>
    <lineage>
        <taxon>Bacteria</taxon>
        <taxon>Bacillati</taxon>
        <taxon>Actinomycetota</taxon>
        <taxon>Actinomycetes</taxon>
        <taxon>Pseudonocardiales</taxon>
        <taxon>Pseudonocardiaceae</taxon>
        <taxon>Pseudonocardia</taxon>
    </lineage>
</organism>
<dbReference type="PANTHER" id="PTHR43691">
    <property type="entry name" value="URIDINE PHOSPHORYLASE"/>
    <property type="match status" value="1"/>
</dbReference>
<feature type="domain" description="Nucleoside phosphorylase" evidence="4">
    <location>
        <begin position="38"/>
        <end position="238"/>
    </location>
</feature>
<gene>
    <name evidence="5" type="ORF">EV378_3061</name>
</gene>
<name>A0A4R1HWS4_PSEEN</name>
<dbReference type="GO" id="GO:0006152">
    <property type="term" value="P:purine nucleoside catabolic process"/>
    <property type="evidence" value="ECO:0007669"/>
    <property type="project" value="TreeGrafter"/>
</dbReference>
<dbReference type="InterPro" id="IPR000845">
    <property type="entry name" value="Nucleoside_phosphorylase_d"/>
</dbReference>